<dbReference type="Pfam" id="PF04064">
    <property type="entry name" value="DUF384"/>
    <property type="match status" value="1"/>
</dbReference>
<dbReference type="PANTHER" id="PTHR13387:SF9">
    <property type="entry name" value="PROTEIN HGH1 HOMOLOG"/>
    <property type="match status" value="1"/>
</dbReference>
<dbReference type="AlphaFoldDB" id="A0AAD8A4F0"/>
<dbReference type="EMBL" id="JASPKZ010003843">
    <property type="protein sequence ID" value="KAJ9592221.1"/>
    <property type="molecule type" value="Genomic_DNA"/>
</dbReference>
<dbReference type="InterPro" id="IPR039717">
    <property type="entry name" value="Hgh1"/>
</dbReference>
<comment type="caution">
    <text evidence="2">The sequence shown here is derived from an EMBL/GenBank/DDBJ whole genome shotgun (WGS) entry which is preliminary data.</text>
</comment>
<sequence length="87" mass="10322">MLLEALMQLCAKRSSRELMRERNTYVILRELHKWEKDRTALLACENVVDVLIRTEDEIGEDNLRDIEVPGDLHDNFEKMDDDFIKDT</sequence>
<protein>
    <recommendedName>
        <fullName evidence="1">Protein HGH1 C-terminal domain-containing protein</fullName>
    </recommendedName>
</protein>
<organism evidence="2 3">
    <name type="scientific">Diploptera punctata</name>
    <name type="common">Pacific beetle cockroach</name>
    <dbReference type="NCBI Taxonomy" id="6984"/>
    <lineage>
        <taxon>Eukaryota</taxon>
        <taxon>Metazoa</taxon>
        <taxon>Ecdysozoa</taxon>
        <taxon>Arthropoda</taxon>
        <taxon>Hexapoda</taxon>
        <taxon>Insecta</taxon>
        <taxon>Pterygota</taxon>
        <taxon>Neoptera</taxon>
        <taxon>Polyneoptera</taxon>
        <taxon>Dictyoptera</taxon>
        <taxon>Blattodea</taxon>
        <taxon>Blaberoidea</taxon>
        <taxon>Blaberidae</taxon>
        <taxon>Diplopterinae</taxon>
        <taxon>Diploptera</taxon>
    </lineage>
</organism>
<dbReference type="InterPro" id="IPR007206">
    <property type="entry name" value="Protein_HGH1_C"/>
</dbReference>
<proteinExistence type="predicted"/>
<reference evidence="2" key="2">
    <citation type="submission" date="2023-05" db="EMBL/GenBank/DDBJ databases">
        <authorList>
            <person name="Fouks B."/>
        </authorList>
    </citation>
    <scope>NUCLEOTIDE SEQUENCE</scope>
    <source>
        <strain evidence="2">Stay&amp;Tobe</strain>
        <tissue evidence="2">Testes</tissue>
    </source>
</reference>
<name>A0AAD8A4F0_DIPPU</name>
<gene>
    <name evidence="2" type="ORF">L9F63_001222</name>
</gene>
<evidence type="ECO:0000313" key="3">
    <source>
        <dbReference type="Proteomes" id="UP001233999"/>
    </source>
</evidence>
<keyword evidence="3" id="KW-1185">Reference proteome</keyword>
<dbReference type="Proteomes" id="UP001233999">
    <property type="component" value="Unassembled WGS sequence"/>
</dbReference>
<evidence type="ECO:0000259" key="1">
    <source>
        <dbReference type="Pfam" id="PF04064"/>
    </source>
</evidence>
<evidence type="ECO:0000313" key="2">
    <source>
        <dbReference type="EMBL" id="KAJ9592221.1"/>
    </source>
</evidence>
<accession>A0AAD8A4F0</accession>
<feature type="domain" description="Protein HGH1 C-terminal" evidence="1">
    <location>
        <begin position="5"/>
        <end position="58"/>
    </location>
</feature>
<reference evidence="2" key="1">
    <citation type="journal article" date="2023" name="IScience">
        <title>Live-bearing cockroach genome reveals convergent evolutionary mechanisms linked to viviparity in insects and beyond.</title>
        <authorList>
            <person name="Fouks B."/>
            <person name="Harrison M.C."/>
            <person name="Mikhailova A.A."/>
            <person name="Marchal E."/>
            <person name="English S."/>
            <person name="Carruthers M."/>
            <person name="Jennings E.C."/>
            <person name="Chiamaka E.L."/>
            <person name="Frigard R.A."/>
            <person name="Pippel M."/>
            <person name="Attardo G.M."/>
            <person name="Benoit J.B."/>
            <person name="Bornberg-Bauer E."/>
            <person name="Tobe S.S."/>
        </authorList>
    </citation>
    <scope>NUCLEOTIDE SEQUENCE</scope>
    <source>
        <strain evidence="2">Stay&amp;Tobe</strain>
    </source>
</reference>
<dbReference type="PANTHER" id="PTHR13387">
    <property type="entry name" value="PROTEIN HGH1 HOMOLOG"/>
    <property type="match status" value="1"/>
</dbReference>